<protein>
    <submittedName>
        <fullName evidence="2">Uncharacterized protein</fullName>
    </submittedName>
</protein>
<evidence type="ECO:0000313" key="3">
    <source>
        <dbReference type="Proteomes" id="UP000823941"/>
    </source>
</evidence>
<evidence type="ECO:0000256" key="1">
    <source>
        <dbReference type="SAM" id="MobiDB-lite"/>
    </source>
</evidence>
<dbReference type="Proteomes" id="UP000823941">
    <property type="component" value="Chromosome 15"/>
</dbReference>
<gene>
    <name evidence="2" type="ORF">JYU34_010668</name>
</gene>
<sequence length="55" mass="5844">MRGQLETPPSPAPSSADLPLTLHEPRDRASRPRLGPTPSGGGRSTLSENSRYTST</sequence>
<evidence type="ECO:0000313" key="2">
    <source>
        <dbReference type="EMBL" id="KAG7303773.1"/>
    </source>
</evidence>
<accession>A0ABQ7QIK5</accession>
<reference evidence="2 3" key="1">
    <citation type="submission" date="2021-06" db="EMBL/GenBank/DDBJ databases">
        <title>A haploid diamondback moth (Plutella xylostella L.) genome assembly resolves 31 chromosomes and identifies a diamide resistance mutation.</title>
        <authorList>
            <person name="Ward C.M."/>
            <person name="Perry K.D."/>
            <person name="Baker G."/>
            <person name="Powis K."/>
            <person name="Heckel D.G."/>
            <person name="Baxter S.W."/>
        </authorList>
    </citation>
    <scope>NUCLEOTIDE SEQUENCE [LARGE SCALE GENOMIC DNA]</scope>
    <source>
        <strain evidence="2 3">LV</strain>
        <tissue evidence="2">Single pupa</tissue>
    </source>
</reference>
<dbReference type="EMBL" id="JAHIBW010000015">
    <property type="protein sequence ID" value="KAG7303773.1"/>
    <property type="molecule type" value="Genomic_DNA"/>
</dbReference>
<feature type="compositionally biased region" description="Polar residues" evidence="1">
    <location>
        <begin position="44"/>
        <end position="55"/>
    </location>
</feature>
<feature type="compositionally biased region" description="Low complexity" evidence="1">
    <location>
        <begin position="13"/>
        <end position="22"/>
    </location>
</feature>
<organism evidence="2 3">
    <name type="scientific">Plutella xylostella</name>
    <name type="common">Diamondback moth</name>
    <name type="synonym">Plutella maculipennis</name>
    <dbReference type="NCBI Taxonomy" id="51655"/>
    <lineage>
        <taxon>Eukaryota</taxon>
        <taxon>Metazoa</taxon>
        <taxon>Ecdysozoa</taxon>
        <taxon>Arthropoda</taxon>
        <taxon>Hexapoda</taxon>
        <taxon>Insecta</taxon>
        <taxon>Pterygota</taxon>
        <taxon>Neoptera</taxon>
        <taxon>Endopterygota</taxon>
        <taxon>Lepidoptera</taxon>
        <taxon>Glossata</taxon>
        <taxon>Ditrysia</taxon>
        <taxon>Yponomeutoidea</taxon>
        <taxon>Plutellidae</taxon>
        <taxon>Plutella</taxon>
    </lineage>
</organism>
<feature type="region of interest" description="Disordered" evidence="1">
    <location>
        <begin position="1"/>
        <end position="55"/>
    </location>
</feature>
<name>A0ABQ7QIK5_PLUXY</name>
<keyword evidence="3" id="KW-1185">Reference proteome</keyword>
<comment type="caution">
    <text evidence="2">The sequence shown here is derived from an EMBL/GenBank/DDBJ whole genome shotgun (WGS) entry which is preliminary data.</text>
</comment>
<proteinExistence type="predicted"/>